<gene>
    <name evidence="2" type="ORF">JL106_17465</name>
</gene>
<dbReference type="Pfam" id="PF04993">
    <property type="entry name" value="TfoX_N"/>
    <property type="match status" value="1"/>
</dbReference>
<organism evidence="2 3">
    <name type="scientific">Nakamurella leprariae</name>
    <dbReference type="NCBI Taxonomy" id="2803911"/>
    <lineage>
        <taxon>Bacteria</taxon>
        <taxon>Bacillati</taxon>
        <taxon>Actinomycetota</taxon>
        <taxon>Actinomycetes</taxon>
        <taxon>Nakamurellales</taxon>
        <taxon>Nakamurellaceae</taxon>
        <taxon>Nakamurella</taxon>
    </lineage>
</organism>
<keyword evidence="3" id="KW-1185">Reference proteome</keyword>
<feature type="domain" description="TfoX N-terminal" evidence="1">
    <location>
        <begin position="29"/>
        <end position="84"/>
    </location>
</feature>
<comment type="caution">
    <text evidence="2">The sequence shown here is derived from an EMBL/GenBank/DDBJ whole genome shotgun (WGS) entry which is preliminary data.</text>
</comment>
<evidence type="ECO:0000313" key="2">
    <source>
        <dbReference type="EMBL" id="MBM9469078.1"/>
    </source>
</evidence>
<evidence type="ECO:0000259" key="1">
    <source>
        <dbReference type="Pfam" id="PF04993"/>
    </source>
</evidence>
<reference evidence="2" key="1">
    <citation type="submission" date="2021-01" db="EMBL/GenBank/DDBJ databases">
        <title>YIM 132084 draft genome.</title>
        <authorList>
            <person name="An D."/>
        </authorList>
    </citation>
    <scope>NUCLEOTIDE SEQUENCE</scope>
    <source>
        <strain evidence="2">YIM 132084</strain>
    </source>
</reference>
<sequence length="124" mass="14248">MPTDTDPTRVAALALFDELGEPFEGPDTSRGRMFGAHGLRINDKFFAMIDSHGRLMVKLPHERIDDLVREGHAQRLVMNGRSMREWAVLPYADDEICRERWSSAMSRAHDFLLTLTSRPRKPVR</sequence>
<protein>
    <submittedName>
        <fullName evidence="2">TfoX/Sxy family protein</fullName>
    </submittedName>
</protein>
<dbReference type="InterPro" id="IPR007076">
    <property type="entry name" value="TfoX_N"/>
</dbReference>
<dbReference type="RefSeq" id="WP_205262039.1">
    <property type="nucleotide sequence ID" value="NZ_JAERWK010000023.1"/>
</dbReference>
<name>A0A938YGC0_9ACTN</name>
<dbReference type="AlphaFoldDB" id="A0A938YGC0"/>
<dbReference type="Gene3D" id="3.30.1460.30">
    <property type="entry name" value="YgaC/TfoX-N like chaperone"/>
    <property type="match status" value="1"/>
</dbReference>
<dbReference type="Proteomes" id="UP000663792">
    <property type="component" value="Unassembled WGS sequence"/>
</dbReference>
<evidence type="ECO:0000313" key="3">
    <source>
        <dbReference type="Proteomes" id="UP000663792"/>
    </source>
</evidence>
<proteinExistence type="predicted"/>
<dbReference type="SUPFAM" id="SSF159894">
    <property type="entry name" value="YgaC/TfoX-N like"/>
    <property type="match status" value="1"/>
</dbReference>
<accession>A0A938YGC0</accession>
<dbReference type="EMBL" id="JAERWK010000023">
    <property type="protein sequence ID" value="MBM9469078.1"/>
    <property type="molecule type" value="Genomic_DNA"/>
</dbReference>